<dbReference type="GO" id="GO:0008083">
    <property type="term" value="F:growth factor activity"/>
    <property type="evidence" value="ECO:0007669"/>
    <property type="project" value="TreeGrafter"/>
</dbReference>
<dbReference type="Gene3D" id="2.10.90.10">
    <property type="entry name" value="Cystine-knot cytokines"/>
    <property type="match status" value="1"/>
</dbReference>
<dbReference type="PANTHER" id="PTHR23199">
    <property type="entry name" value="NEUROTROPHIN 1-RELATED"/>
    <property type="match status" value="1"/>
</dbReference>
<dbReference type="InterPro" id="IPR032104">
    <property type="entry name" value="Spaetzle"/>
</dbReference>
<feature type="domain" description="Spaetzle" evidence="5">
    <location>
        <begin position="256"/>
        <end position="353"/>
    </location>
</feature>
<evidence type="ECO:0000313" key="6">
    <source>
        <dbReference type="EnsemblMetazoa" id="XP_022663972"/>
    </source>
</evidence>
<dbReference type="SUPFAM" id="SSF57501">
    <property type="entry name" value="Cystine-knot cytokines"/>
    <property type="match status" value="1"/>
</dbReference>
<dbReference type="KEGG" id="vde:111251562"/>
<sequence>MREYAIWIVIEIVEGVSNTSIKREEPRFRFHILGLPYDRIESQRQNDLRYRTHRIHSHMNVGPLLTALLVVILILSLPSDGGGGALLPAVIIFKNPPWPAAPQSPKAIKITPPSRQKYAPIPQHCPETGKTVCVNVHSYPEEQLFEMVRQTRFRGFNFSSVFFDDRDGFDEPHLQTWAPQVPAPPPPIPPLAHPETPPTYSVATLLLLQDEPHYSYGKAHAAAVSHAAHPNPWWDIKHYPKTLSRRKRTTENSVEPACETRHLYISPKAALSDKNQWKYIVNVQERDPRIRQIVRAEICRSVDEACSSTISLPFGYTSVCKQKYLKKKLLSLDIDGRGLSEENFFVPSCCVCELVRSTK</sequence>
<reference evidence="6" key="1">
    <citation type="submission" date="2021-01" db="UniProtKB">
        <authorList>
            <consortium name="EnsemblMetazoa"/>
        </authorList>
    </citation>
    <scope>IDENTIFICATION</scope>
</reference>
<keyword evidence="7" id="KW-1185">Reference proteome</keyword>
<dbReference type="GeneID" id="111251562"/>
<keyword evidence="4" id="KW-1133">Transmembrane helix</keyword>
<protein>
    <recommendedName>
        <fullName evidence="5">Spaetzle domain-containing protein</fullName>
    </recommendedName>
</protein>
<dbReference type="GO" id="GO:0005121">
    <property type="term" value="F:Toll binding"/>
    <property type="evidence" value="ECO:0007669"/>
    <property type="project" value="TreeGrafter"/>
</dbReference>
<dbReference type="Pfam" id="PF16077">
    <property type="entry name" value="Spaetzle"/>
    <property type="match status" value="1"/>
</dbReference>
<dbReference type="AlphaFoldDB" id="A0A7M7KC23"/>
<accession>A0A7M7KC23</accession>
<evidence type="ECO:0000256" key="3">
    <source>
        <dbReference type="ARBA" id="ARBA00023180"/>
    </source>
</evidence>
<evidence type="ECO:0000256" key="2">
    <source>
        <dbReference type="ARBA" id="ARBA00023157"/>
    </source>
</evidence>
<dbReference type="Proteomes" id="UP000594260">
    <property type="component" value="Unplaced"/>
</dbReference>
<evidence type="ECO:0000256" key="1">
    <source>
        <dbReference type="ARBA" id="ARBA00022729"/>
    </source>
</evidence>
<evidence type="ECO:0000259" key="5">
    <source>
        <dbReference type="Pfam" id="PF16077"/>
    </source>
</evidence>
<keyword evidence="1" id="KW-0732">Signal</keyword>
<dbReference type="OMA" id="KTRCKQK"/>
<name>A0A7M7KC23_VARDE</name>
<evidence type="ECO:0000256" key="4">
    <source>
        <dbReference type="SAM" id="Phobius"/>
    </source>
</evidence>
<feature type="transmembrane region" description="Helical" evidence="4">
    <location>
        <begin position="59"/>
        <end position="77"/>
    </location>
</feature>
<dbReference type="InParanoid" id="A0A7M7KC23"/>
<dbReference type="InterPro" id="IPR052444">
    <property type="entry name" value="Spz/Toll_ligand-like"/>
</dbReference>
<dbReference type="RefSeq" id="XP_022663972.1">
    <property type="nucleotide sequence ID" value="XM_022808237.1"/>
</dbReference>
<dbReference type="GO" id="GO:0005615">
    <property type="term" value="C:extracellular space"/>
    <property type="evidence" value="ECO:0007669"/>
    <property type="project" value="UniProtKB-ARBA"/>
</dbReference>
<evidence type="ECO:0000313" key="7">
    <source>
        <dbReference type="Proteomes" id="UP000594260"/>
    </source>
</evidence>
<keyword evidence="3" id="KW-0325">Glycoprotein</keyword>
<keyword evidence="4" id="KW-0812">Transmembrane</keyword>
<dbReference type="PANTHER" id="PTHR23199:SF13">
    <property type="entry name" value="PROTEIN SPAETZLE 3"/>
    <property type="match status" value="1"/>
</dbReference>
<dbReference type="OrthoDB" id="7933576at2759"/>
<keyword evidence="2" id="KW-1015">Disulfide bond</keyword>
<dbReference type="EnsemblMetazoa" id="XM_022808237">
    <property type="protein sequence ID" value="XP_022663972"/>
    <property type="gene ID" value="LOC111251562"/>
</dbReference>
<organism evidence="6 7">
    <name type="scientific">Varroa destructor</name>
    <name type="common">Honeybee mite</name>
    <dbReference type="NCBI Taxonomy" id="109461"/>
    <lineage>
        <taxon>Eukaryota</taxon>
        <taxon>Metazoa</taxon>
        <taxon>Ecdysozoa</taxon>
        <taxon>Arthropoda</taxon>
        <taxon>Chelicerata</taxon>
        <taxon>Arachnida</taxon>
        <taxon>Acari</taxon>
        <taxon>Parasitiformes</taxon>
        <taxon>Mesostigmata</taxon>
        <taxon>Gamasina</taxon>
        <taxon>Dermanyssoidea</taxon>
        <taxon>Varroidae</taxon>
        <taxon>Varroa</taxon>
    </lineage>
</organism>
<dbReference type="GO" id="GO:0045087">
    <property type="term" value="P:innate immune response"/>
    <property type="evidence" value="ECO:0007669"/>
    <property type="project" value="TreeGrafter"/>
</dbReference>
<keyword evidence="4" id="KW-0472">Membrane</keyword>
<proteinExistence type="predicted"/>
<dbReference type="GO" id="GO:0021556">
    <property type="term" value="P:central nervous system formation"/>
    <property type="evidence" value="ECO:0007669"/>
    <property type="project" value="TreeGrafter"/>
</dbReference>
<dbReference type="InterPro" id="IPR029034">
    <property type="entry name" value="Cystine-knot_cytokine"/>
</dbReference>